<dbReference type="InterPro" id="IPR013087">
    <property type="entry name" value="Znf_C2H2_type"/>
</dbReference>
<dbReference type="GO" id="GO:0022627">
    <property type="term" value="C:cytosolic small ribosomal subunit"/>
    <property type="evidence" value="ECO:0007669"/>
    <property type="project" value="TreeGrafter"/>
</dbReference>
<keyword evidence="4" id="KW-0862">Zinc</keyword>
<dbReference type="PROSITE" id="PS50157">
    <property type="entry name" value="ZINC_FINGER_C2H2_2"/>
    <property type="match status" value="1"/>
</dbReference>
<keyword evidence="7" id="KW-1185">Reference proteome</keyword>
<keyword evidence="4" id="KW-0479">Metal-binding</keyword>
<evidence type="ECO:0000256" key="3">
    <source>
        <dbReference type="ARBA" id="ARBA00023274"/>
    </source>
</evidence>
<feature type="domain" description="C2H2-type" evidence="5">
    <location>
        <begin position="15"/>
        <end position="34"/>
    </location>
</feature>
<gene>
    <name evidence="6" type="ORF">Pyn_41185</name>
</gene>
<evidence type="ECO:0000259" key="5">
    <source>
        <dbReference type="PROSITE" id="PS50157"/>
    </source>
</evidence>
<dbReference type="GO" id="GO:0003735">
    <property type="term" value="F:structural constituent of ribosome"/>
    <property type="evidence" value="ECO:0007669"/>
    <property type="project" value="InterPro"/>
</dbReference>
<dbReference type="EMBL" id="PJQY01002536">
    <property type="protein sequence ID" value="PQP92729.1"/>
    <property type="molecule type" value="Genomic_DNA"/>
</dbReference>
<dbReference type="InterPro" id="IPR039744">
    <property type="entry name" value="RIbosomal_uS14_euk_arc"/>
</dbReference>
<evidence type="ECO:0000313" key="7">
    <source>
        <dbReference type="Proteomes" id="UP000250321"/>
    </source>
</evidence>
<dbReference type="Gene3D" id="4.10.830.10">
    <property type="entry name" value="30s Ribosomal Protein S14, Chain N"/>
    <property type="match status" value="1"/>
</dbReference>
<reference evidence="6 7" key="1">
    <citation type="submission" date="2018-02" db="EMBL/GenBank/DDBJ databases">
        <title>Draft genome of wild Prunus yedoensis var. nudiflora.</title>
        <authorList>
            <person name="Baek S."/>
            <person name="Kim J.-H."/>
            <person name="Choi K."/>
            <person name="Kim G.-B."/>
            <person name="Cho A."/>
            <person name="Jang H."/>
            <person name="Shin C.-H."/>
            <person name="Yu H.-J."/>
            <person name="Mun J.-H."/>
        </authorList>
    </citation>
    <scope>NUCLEOTIDE SEQUENCE [LARGE SCALE GENOMIC DNA]</scope>
    <source>
        <strain evidence="7">cv. Jeju island</strain>
        <tissue evidence="6">Leaf</tissue>
    </source>
</reference>
<dbReference type="Pfam" id="PF00253">
    <property type="entry name" value="Ribosomal_S14"/>
    <property type="match status" value="1"/>
</dbReference>
<evidence type="ECO:0000256" key="2">
    <source>
        <dbReference type="ARBA" id="ARBA00022980"/>
    </source>
</evidence>
<evidence type="ECO:0000313" key="6">
    <source>
        <dbReference type="EMBL" id="PQP92729.1"/>
    </source>
</evidence>
<dbReference type="PANTHER" id="PTHR12010">
    <property type="entry name" value="40S RIBOSOMAL PROTEIN S29"/>
    <property type="match status" value="1"/>
</dbReference>
<sequence length="113" mass="13059">MEIFGDPEESNNFMFECCFCAKSFSNSSQLCSHKVGGESSTIQVGATEDDREHEIEFWPEPQQHSNVLNSHPKNYGRRSHTCRPCGNPHGLIRKYELMFFHINAKEIGFVKYR</sequence>
<dbReference type="OrthoDB" id="1839403at2759"/>
<dbReference type="AlphaFoldDB" id="A0A314XKK7"/>
<dbReference type="PANTHER" id="PTHR12010:SF22">
    <property type="entry name" value="SMALL RIBOSOMAL SUBUNIT PROTEIN US14Z_US14Y_US14X"/>
    <property type="match status" value="1"/>
</dbReference>
<dbReference type="STRING" id="2094558.A0A314XKK7"/>
<keyword evidence="2 6" id="KW-0689">Ribosomal protein</keyword>
<keyword evidence="4" id="KW-0863">Zinc-finger</keyword>
<dbReference type="GO" id="GO:0008270">
    <property type="term" value="F:zinc ion binding"/>
    <property type="evidence" value="ECO:0007669"/>
    <property type="project" value="UniProtKB-KW"/>
</dbReference>
<evidence type="ECO:0000256" key="1">
    <source>
        <dbReference type="ARBA" id="ARBA00009083"/>
    </source>
</evidence>
<evidence type="ECO:0000256" key="4">
    <source>
        <dbReference type="PROSITE-ProRule" id="PRU00042"/>
    </source>
</evidence>
<dbReference type="GO" id="GO:0002181">
    <property type="term" value="P:cytoplasmic translation"/>
    <property type="evidence" value="ECO:0007669"/>
    <property type="project" value="TreeGrafter"/>
</dbReference>
<dbReference type="InterPro" id="IPR001209">
    <property type="entry name" value="Ribosomal_uS14"/>
</dbReference>
<accession>A0A314XKK7</accession>
<comment type="caution">
    <text evidence="6">The sequence shown here is derived from an EMBL/GenBank/DDBJ whole genome shotgun (WGS) entry which is preliminary data.</text>
</comment>
<keyword evidence="3" id="KW-0687">Ribonucleoprotein</keyword>
<organism evidence="6 7">
    <name type="scientific">Prunus yedoensis var. nudiflora</name>
    <dbReference type="NCBI Taxonomy" id="2094558"/>
    <lineage>
        <taxon>Eukaryota</taxon>
        <taxon>Viridiplantae</taxon>
        <taxon>Streptophyta</taxon>
        <taxon>Embryophyta</taxon>
        <taxon>Tracheophyta</taxon>
        <taxon>Spermatophyta</taxon>
        <taxon>Magnoliopsida</taxon>
        <taxon>eudicotyledons</taxon>
        <taxon>Gunneridae</taxon>
        <taxon>Pentapetalae</taxon>
        <taxon>rosids</taxon>
        <taxon>fabids</taxon>
        <taxon>Rosales</taxon>
        <taxon>Rosaceae</taxon>
        <taxon>Amygdaloideae</taxon>
        <taxon>Amygdaleae</taxon>
        <taxon>Prunus</taxon>
    </lineage>
</organism>
<proteinExistence type="inferred from homology"/>
<protein>
    <submittedName>
        <fullName evidence="6">40S ribosomal protein S29</fullName>
    </submittedName>
</protein>
<comment type="similarity">
    <text evidence="1">Belongs to the universal ribosomal protein uS14 family.</text>
</comment>
<dbReference type="Proteomes" id="UP000250321">
    <property type="component" value="Unassembled WGS sequence"/>
</dbReference>
<dbReference type="InterPro" id="IPR043140">
    <property type="entry name" value="Ribosomal_uS14_sf"/>
</dbReference>
<name>A0A314XKK7_PRUYE</name>